<dbReference type="GeneID" id="94583168"/>
<gene>
    <name evidence="1" type="ORF">YALI1_C32558g</name>
</gene>
<dbReference type="AlphaFoldDB" id="A0A1D8NCG0"/>
<dbReference type="Proteomes" id="UP000182444">
    <property type="component" value="Chromosome 1C"/>
</dbReference>
<name>A0A1D8NCG0_YARLL</name>
<organism evidence="1 2">
    <name type="scientific">Yarrowia lipolytica</name>
    <name type="common">Candida lipolytica</name>
    <dbReference type="NCBI Taxonomy" id="4952"/>
    <lineage>
        <taxon>Eukaryota</taxon>
        <taxon>Fungi</taxon>
        <taxon>Dikarya</taxon>
        <taxon>Ascomycota</taxon>
        <taxon>Saccharomycotina</taxon>
        <taxon>Dipodascomycetes</taxon>
        <taxon>Dipodascales</taxon>
        <taxon>Dipodascales incertae sedis</taxon>
        <taxon>Yarrowia</taxon>
    </lineage>
</organism>
<dbReference type="VEuPathDB" id="FungiDB:YALI1_C32558g"/>
<evidence type="ECO:0000313" key="2">
    <source>
        <dbReference type="Proteomes" id="UP000182444"/>
    </source>
</evidence>
<reference evidence="1 2" key="1">
    <citation type="journal article" date="2016" name="PLoS ONE">
        <title>Sequence Assembly of Yarrowia lipolytica Strain W29/CLIB89 Shows Transposable Element Diversity.</title>
        <authorList>
            <person name="Magnan C."/>
            <person name="Yu J."/>
            <person name="Chang I."/>
            <person name="Jahn E."/>
            <person name="Kanomata Y."/>
            <person name="Wu J."/>
            <person name="Zeller M."/>
            <person name="Oakes M."/>
            <person name="Baldi P."/>
            <person name="Sandmeyer S."/>
        </authorList>
    </citation>
    <scope>NUCLEOTIDE SEQUENCE [LARGE SCALE GENOMIC DNA]</scope>
    <source>
        <strain evidence="2">CLIB89(W29)</strain>
    </source>
</reference>
<dbReference type="RefSeq" id="XP_068138642.1">
    <property type="nucleotide sequence ID" value="XM_068282541.1"/>
</dbReference>
<dbReference type="EMBL" id="CP017555">
    <property type="protein sequence ID" value="AOW03315.1"/>
    <property type="molecule type" value="Genomic_DNA"/>
</dbReference>
<accession>A0A1D8NCG0</accession>
<proteinExistence type="predicted"/>
<protein>
    <submittedName>
        <fullName evidence="1">Uncharacterized protein</fullName>
    </submittedName>
</protein>
<evidence type="ECO:0000313" key="1">
    <source>
        <dbReference type="EMBL" id="AOW03315.1"/>
    </source>
</evidence>
<sequence length="159" mass="17374">MSYRPSDQASTSGSTCTGWIHRQGCISRAGKPLFTRNIGSSTRHKDTRQDHTELQLNRNGPLGIEIGSPEAAIPQQVVLLTASGPNKRFLSWVYSELNEDSTSSFERTCGEHWNNRNSINSSLILVLVTSQGSAPVNLLSASNQRPLRHAASNSINITN</sequence>